<dbReference type="RefSeq" id="WP_310341704.1">
    <property type="nucleotide sequence ID" value="NZ_JAVDXO010000003.1"/>
</dbReference>
<evidence type="ECO:0000313" key="3">
    <source>
        <dbReference type="Proteomes" id="UP001268089"/>
    </source>
</evidence>
<evidence type="ECO:0008006" key="4">
    <source>
        <dbReference type="Google" id="ProtNLM"/>
    </source>
</evidence>
<evidence type="ECO:0000313" key="2">
    <source>
        <dbReference type="EMBL" id="MDR7306517.1"/>
    </source>
</evidence>
<keyword evidence="1" id="KW-0812">Transmembrane</keyword>
<organism evidence="2 3">
    <name type="scientific">Rhodoferax saidenbachensis</name>
    <dbReference type="NCBI Taxonomy" id="1484693"/>
    <lineage>
        <taxon>Bacteria</taxon>
        <taxon>Pseudomonadati</taxon>
        <taxon>Pseudomonadota</taxon>
        <taxon>Betaproteobacteria</taxon>
        <taxon>Burkholderiales</taxon>
        <taxon>Comamonadaceae</taxon>
        <taxon>Rhodoferax</taxon>
    </lineage>
</organism>
<dbReference type="Proteomes" id="UP001268089">
    <property type="component" value="Unassembled WGS sequence"/>
</dbReference>
<reference evidence="2 3" key="1">
    <citation type="submission" date="2023-07" db="EMBL/GenBank/DDBJ databases">
        <title>Sorghum-associated microbial communities from plants grown in Nebraska, USA.</title>
        <authorList>
            <person name="Schachtman D."/>
        </authorList>
    </citation>
    <scope>NUCLEOTIDE SEQUENCE [LARGE SCALE GENOMIC DNA]</scope>
    <source>
        <strain evidence="2 3">BE308</strain>
    </source>
</reference>
<accession>A0ABU1ZLU7</accession>
<gene>
    <name evidence="2" type="ORF">J2X15_001800</name>
</gene>
<name>A0ABU1ZLU7_9BURK</name>
<protein>
    <recommendedName>
        <fullName evidence="4">DUF304 domain-containing protein</fullName>
    </recommendedName>
</protein>
<keyword evidence="1" id="KW-1133">Transmembrane helix</keyword>
<feature type="transmembrane region" description="Helical" evidence="1">
    <location>
        <begin position="66"/>
        <end position="84"/>
    </location>
</feature>
<keyword evidence="1" id="KW-0472">Membrane</keyword>
<evidence type="ECO:0000256" key="1">
    <source>
        <dbReference type="SAM" id="Phobius"/>
    </source>
</evidence>
<dbReference type="EMBL" id="JAVDXO010000003">
    <property type="protein sequence ID" value="MDR7306517.1"/>
    <property type="molecule type" value="Genomic_DNA"/>
</dbReference>
<sequence length="166" mass="18620">MPRDTSAPLAPTPPAVLNFTPEAGEVTSPAYGTAFKGIALVLLVLAGAWAWQMHQWNLQQAAPQPVFWLLAPWGLMAYTVWFVITGTTRLNGQFLEQSWMWRKRVELNNLAYAKVIRIGGLDWLIAPRLYTKSFGGKLIIFYAADAAMLAEFKRLELALTELRNDP</sequence>
<feature type="transmembrane region" description="Helical" evidence="1">
    <location>
        <begin position="34"/>
        <end position="54"/>
    </location>
</feature>
<proteinExistence type="predicted"/>
<comment type="caution">
    <text evidence="2">The sequence shown here is derived from an EMBL/GenBank/DDBJ whole genome shotgun (WGS) entry which is preliminary data.</text>
</comment>
<keyword evidence="3" id="KW-1185">Reference proteome</keyword>